<proteinExistence type="predicted"/>
<name>A0A845L5K6_9FIRM</name>
<dbReference type="AlphaFoldDB" id="A0A845L5K6"/>
<sequence>MAESGFPEAPDWNAPIGSCPAGTHMAGFSPDAAEWVELWRELRHDFINHLQTILGYIQVGRGERSLEYLRHVAQRIQEAGGIMTLGILPVIAHLLLKGQELRERAIDLRVQVDRGWDPQPWQAENNARRLASAASATIESLLPTQDQSEEEPALCLRFCGPEPILKAYWLGRDETMAMVELSTFLQEDTKK</sequence>
<accession>A0A845L5K6</accession>
<evidence type="ECO:0000256" key="3">
    <source>
        <dbReference type="ARBA" id="ARBA00022777"/>
    </source>
</evidence>
<evidence type="ECO:0000259" key="4">
    <source>
        <dbReference type="Pfam" id="PF14689"/>
    </source>
</evidence>
<evidence type="ECO:0000256" key="2">
    <source>
        <dbReference type="ARBA" id="ARBA00022679"/>
    </source>
</evidence>
<feature type="domain" description="SpoOB alpha-helical" evidence="4">
    <location>
        <begin position="32"/>
        <end position="82"/>
    </location>
</feature>
<organism evidence="5 6">
    <name type="scientific">Heliomicrobium undosum</name>
    <dbReference type="NCBI Taxonomy" id="121734"/>
    <lineage>
        <taxon>Bacteria</taxon>
        <taxon>Bacillati</taxon>
        <taxon>Bacillota</taxon>
        <taxon>Clostridia</taxon>
        <taxon>Eubacteriales</taxon>
        <taxon>Heliobacteriaceae</taxon>
        <taxon>Heliomicrobium</taxon>
    </lineage>
</organism>
<dbReference type="Pfam" id="PF14689">
    <property type="entry name" value="SPOB_a"/>
    <property type="match status" value="1"/>
</dbReference>
<dbReference type="Gene3D" id="1.10.287.130">
    <property type="match status" value="1"/>
</dbReference>
<keyword evidence="3" id="KW-0418">Kinase</keyword>
<dbReference type="OrthoDB" id="1634477at2"/>
<protein>
    <recommendedName>
        <fullName evidence="4">SpoOB alpha-helical domain-containing protein</fullName>
    </recommendedName>
</protein>
<dbReference type="RefSeq" id="WP_161258657.1">
    <property type="nucleotide sequence ID" value="NZ_WXEY01000010.1"/>
</dbReference>
<evidence type="ECO:0000313" key="5">
    <source>
        <dbReference type="EMBL" id="MZP30124.1"/>
    </source>
</evidence>
<dbReference type="EMBL" id="WXEY01000010">
    <property type="protein sequence ID" value="MZP30124.1"/>
    <property type="molecule type" value="Genomic_DNA"/>
</dbReference>
<dbReference type="SUPFAM" id="SSF55890">
    <property type="entry name" value="Sporulation response regulatory protein Spo0B"/>
    <property type="match status" value="1"/>
</dbReference>
<dbReference type="InterPro" id="IPR039506">
    <property type="entry name" value="SPOB_a"/>
</dbReference>
<gene>
    <name evidence="5" type="ORF">GTO91_10435</name>
</gene>
<keyword evidence="6" id="KW-1185">Reference proteome</keyword>
<dbReference type="GO" id="GO:0000155">
    <property type="term" value="F:phosphorelay sensor kinase activity"/>
    <property type="evidence" value="ECO:0007669"/>
    <property type="project" value="InterPro"/>
</dbReference>
<comment type="caution">
    <text evidence="5">The sequence shown here is derived from an EMBL/GenBank/DDBJ whole genome shotgun (WGS) entry which is preliminary data.</text>
</comment>
<keyword evidence="1" id="KW-0597">Phosphoprotein</keyword>
<evidence type="ECO:0000256" key="1">
    <source>
        <dbReference type="ARBA" id="ARBA00022553"/>
    </source>
</evidence>
<keyword evidence="2" id="KW-0808">Transferase</keyword>
<dbReference type="InterPro" id="IPR016120">
    <property type="entry name" value="Sig_transdc_His_kin_SpoOB"/>
</dbReference>
<evidence type="ECO:0000313" key="6">
    <source>
        <dbReference type="Proteomes" id="UP000463470"/>
    </source>
</evidence>
<reference evidence="5 6" key="1">
    <citation type="submission" date="2020-01" db="EMBL/GenBank/DDBJ databases">
        <title>Whole-genome sequence of Heliobacterium undosum DSM 13378.</title>
        <authorList>
            <person name="Kyndt J.A."/>
            <person name="Meyer T.E."/>
        </authorList>
    </citation>
    <scope>NUCLEOTIDE SEQUENCE [LARGE SCALE GENOMIC DNA]</scope>
    <source>
        <strain evidence="5 6">DSM 13378</strain>
    </source>
</reference>
<dbReference type="Proteomes" id="UP000463470">
    <property type="component" value="Unassembled WGS sequence"/>
</dbReference>